<dbReference type="Gene3D" id="3.40.33.10">
    <property type="entry name" value="CAP"/>
    <property type="match status" value="1"/>
</dbReference>
<dbReference type="InterPro" id="IPR014044">
    <property type="entry name" value="CAP_dom"/>
</dbReference>
<dbReference type="AlphaFoldDB" id="A0A5K3G1C9"/>
<sequence>MMHTFIFLLTLAGYVSATTVPTAAERDELVEIFTGIRENVTPPANNMSMLSYSFKMEDVAADWVTKCLFWYPDIQGANMLLQDTGRYDKHFQTAGFYANQAKNYNFDDNTCKGNCRYYKLMVWATSTEIGCAYNKCKRNNKDMYLLSCAFNNVPSGYDLKERPYIKGGSCSNCTKGLECRRKQCAKPELTTISTSTPTTRYHTTTSTKGPEEPNTTTWPMPSTTEYRTTTSTKGPEELNHTTTAVSSTPQYQTTTSTKRPQQLNTTPASTPFSTLTTMEVFTTTSDASTIWTPAVFYVAMLLLAHIVQSS</sequence>
<dbReference type="WBParaSite" id="MCU_011950-RC">
    <property type="protein sequence ID" value="MCU_011950-RC"/>
    <property type="gene ID" value="MCU_011950"/>
</dbReference>
<evidence type="ECO:0000259" key="3">
    <source>
        <dbReference type="SMART" id="SM00198"/>
    </source>
</evidence>
<reference evidence="4" key="1">
    <citation type="submission" date="2019-11" db="UniProtKB">
        <authorList>
            <consortium name="WormBaseParasite"/>
        </authorList>
    </citation>
    <scope>IDENTIFICATION</scope>
</reference>
<proteinExistence type="predicted"/>
<organism evidence="4">
    <name type="scientific">Mesocestoides corti</name>
    <name type="common">Flatworm</name>
    <dbReference type="NCBI Taxonomy" id="53468"/>
    <lineage>
        <taxon>Eukaryota</taxon>
        <taxon>Metazoa</taxon>
        <taxon>Spiralia</taxon>
        <taxon>Lophotrochozoa</taxon>
        <taxon>Platyhelminthes</taxon>
        <taxon>Cestoda</taxon>
        <taxon>Eucestoda</taxon>
        <taxon>Cyclophyllidea</taxon>
        <taxon>Mesocestoididae</taxon>
        <taxon>Mesocestoides</taxon>
    </lineage>
</organism>
<dbReference type="Pfam" id="PF00188">
    <property type="entry name" value="CAP"/>
    <property type="match status" value="1"/>
</dbReference>
<feature type="compositionally biased region" description="Low complexity" evidence="1">
    <location>
        <begin position="223"/>
        <end position="232"/>
    </location>
</feature>
<evidence type="ECO:0000313" key="4">
    <source>
        <dbReference type="WBParaSite" id="MCU_011950-RC"/>
    </source>
</evidence>
<feature type="region of interest" description="Disordered" evidence="1">
    <location>
        <begin position="195"/>
        <end position="270"/>
    </location>
</feature>
<feature type="domain" description="SCP" evidence="3">
    <location>
        <begin position="24"/>
        <end position="160"/>
    </location>
</feature>
<feature type="compositionally biased region" description="Polar residues" evidence="1">
    <location>
        <begin position="258"/>
        <end position="270"/>
    </location>
</feature>
<evidence type="ECO:0000256" key="1">
    <source>
        <dbReference type="SAM" id="MobiDB-lite"/>
    </source>
</evidence>
<feature type="compositionally biased region" description="Polar residues" evidence="1">
    <location>
        <begin position="213"/>
        <end position="222"/>
    </location>
</feature>
<keyword evidence="2" id="KW-0732">Signal</keyword>
<name>A0A5K3G1C9_MESCO</name>
<accession>A0A5K3G1C9</accession>
<dbReference type="InterPro" id="IPR035940">
    <property type="entry name" value="CAP_sf"/>
</dbReference>
<feature type="compositionally biased region" description="Low complexity" evidence="1">
    <location>
        <begin position="246"/>
        <end position="257"/>
    </location>
</feature>
<protein>
    <submittedName>
        <fullName evidence="4">SCP domain-containing protein</fullName>
    </submittedName>
</protein>
<feature type="chain" id="PRO_5024287538" evidence="2">
    <location>
        <begin position="18"/>
        <end position="310"/>
    </location>
</feature>
<feature type="signal peptide" evidence="2">
    <location>
        <begin position="1"/>
        <end position="17"/>
    </location>
</feature>
<dbReference type="SUPFAM" id="SSF55797">
    <property type="entry name" value="PR-1-like"/>
    <property type="match status" value="1"/>
</dbReference>
<feature type="compositionally biased region" description="Low complexity" evidence="1">
    <location>
        <begin position="195"/>
        <end position="207"/>
    </location>
</feature>
<dbReference type="SMART" id="SM00198">
    <property type="entry name" value="SCP"/>
    <property type="match status" value="1"/>
</dbReference>
<dbReference type="CDD" id="cd05380">
    <property type="entry name" value="CAP_euk"/>
    <property type="match status" value="1"/>
</dbReference>
<evidence type="ECO:0000256" key="2">
    <source>
        <dbReference type="SAM" id="SignalP"/>
    </source>
</evidence>